<dbReference type="eggNOG" id="ENOG502SYER">
    <property type="taxonomic scope" value="Eukaryota"/>
</dbReference>
<organism evidence="1 2">
    <name type="scientific">Oryza rufipogon</name>
    <name type="common">Brownbeard rice</name>
    <name type="synonym">Asian wild rice</name>
    <dbReference type="NCBI Taxonomy" id="4529"/>
    <lineage>
        <taxon>Eukaryota</taxon>
        <taxon>Viridiplantae</taxon>
        <taxon>Streptophyta</taxon>
        <taxon>Embryophyta</taxon>
        <taxon>Tracheophyta</taxon>
        <taxon>Spermatophyta</taxon>
        <taxon>Magnoliopsida</taxon>
        <taxon>Liliopsida</taxon>
        <taxon>Poales</taxon>
        <taxon>Poaceae</taxon>
        <taxon>BOP clade</taxon>
        <taxon>Oryzoideae</taxon>
        <taxon>Oryzeae</taxon>
        <taxon>Oryzinae</taxon>
        <taxon>Oryza</taxon>
    </lineage>
</organism>
<dbReference type="Gramene" id="ORUFI11G07190.1">
    <property type="protein sequence ID" value="ORUFI11G07190.1"/>
    <property type="gene ID" value="ORUFI11G07190"/>
</dbReference>
<protein>
    <submittedName>
        <fullName evidence="1">Uncharacterized protein</fullName>
    </submittedName>
</protein>
<evidence type="ECO:0000313" key="2">
    <source>
        <dbReference type="Proteomes" id="UP000008022"/>
    </source>
</evidence>
<name>A0A0E0R5X5_ORYRU</name>
<sequence>METPSAPAPGDGNSAPASSRVTFEDMLRSCDQSYYQMLGFPDAASYFEAKERVNHEEILEHVSSILNSKGIVPSGKGIDTADLKCSVVVYFLRFTMQIPSKRPSKLLVLKEARDKFFPYWKSVLSARLPVKIVPPCEPSSNDIQRTEPRKDILSTEASRKDLQPPNKSIANLVSTSKPRLASNYECRRQLCALAAMSLKVLRRTLGKDESIGGMRVAVLESVFVFF</sequence>
<keyword evidence="2" id="KW-1185">Reference proteome</keyword>
<dbReference type="EnsemblPlants" id="ORUFI11G07190.1">
    <property type="protein sequence ID" value="ORUFI11G07190.1"/>
    <property type="gene ID" value="ORUFI11G07190"/>
</dbReference>
<dbReference type="Proteomes" id="UP000008022">
    <property type="component" value="Unassembled WGS sequence"/>
</dbReference>
<reference evidence="1" key="2">
    <citation type="submission" date="2015-06" db="UniProtKB">
        <authorList>
            <consortium name="EnsemblPlants"/>
        </authorList>
    </citation>
    <scope>IDENTIFICATION</scope>
</reference>
<dbReference type="OMA" id="QFCAVAS"/>
<evidence type="ECO:0000313" key="1">
    <source>
        <dbReference type="EnsemblPlants" id="ORUFI11G07190.1"/>
    </source>
</evidence>
<proteinExistence type="predicted"/>
<dbReference type="AlphaFoldDB" id="A0A0E0R5X5"/>
<reference evidence="2" key="1">
    <citation type="submission" date="2013-06" db="EMBL/GenBank/DDBJ databases">
        <authorList>
            <person name="Zhao Q."/>
        </authorList>
    </citation>
    <scope>NUCLEOTIDE SEQUENCE</scope>
    <source>
        <strain evidence="2">cv. W1943</strain>
    </source>
</reference>
<accession>A0A0E0R5X5</accession>